<dbReference type="EMBL" id="KV417575">
    <property type="protein sequence ID" value="KZP18185.1"/>
    <property type="molecule type" value="Genomic_DNA"/>
</dbReference>
<keyword evidence="3" id="KW-1185">Reference proteome</keyword>
<evidence type="ECO:0008006" key="4">
    <source>
        <dbReference type="Google" id="ProtNLM"/>
    </source>
</evidence>
<organism evidence="2 3">
    <name type="scientific">Athelia psychrophila</name>
    <dbReference type="NCBI Taxonomy" id="1759441"/>
    <lineage>
        <taxon>Eukaryota</taxon>
        <taxon>Fungi</taxon>
        <taxon>Dikarya</taxon>
        <taxon>Basidiomycota</taxon>
        <taxon>Agaricomycotina</taxon>
        <taxon>Agaricomycetes</taxon>
        <taxon>Agaricomycetidae</taxon>
        <taxon>Atheliales</taxon>
        <taxon>Atheliaceae</taxon>
        <taxon>Athelia</taxon>
    </lineage>
</organism>
<proteinExistence type="predicted"/>
<dbReference type="OrthoDB" id="3022198at2759"/>
<gene>
    <name evidence="2" type="ORF">FIBSPDRAFT_676564</name>
    <name evidence="1" type="ORF">FIBSPDRAFT_681832</name>
</gene>
<dbReference type="SUPFAM" id="SSF46689">
    <property type="entry name" value="Homeodomain-like"/>
    <property type="match status" value="1"/>
</dbReference>
<evidence type="ECO:0000313" key="1">
    <source>
        <dbReference type="EMBL" id="KZP18179.1"/>
    </source>
</evidence>
<dbReference type="EMBL" id="KV417575">
    <property type="protein sequence ID" value="KZP18179.1"/>
    <property type="molecule type" value="Genomic_DNA"/>
</dbReference>
<evidence type="ECO:0000313" key="3">
    <source>
        <dbReference type="Proteomes" id="UP000076532"/>
    </source>
</evidence>
<dbReference type="Gene3D" id="1.10.10.10">
    <property type="entry name" value="Winged helix-like DNA-binding domain superfamily/Winged helix DNA-binding domain"/>
    <property type="match status" value="1"/>
</dbReference>
<feature type="non-terminal residue" evidence="2">
    <location>
        <position position="97"/>
    </location>
</feature>
<reference evidence="2 3" key="1">
    <citation type="journal article" date="2016" name="Mol. Biol. Evol.">
        <title>Comparative Genomics of Early-Diverging Mushroom-Forming Fungi Provides Insights into the Origins of Lignocellulose Decay Capabilities.</title>
        <authorList>
            <person name="Nagy L.G."/>
            <person name="Riley R."/>
            <person name="Tritt A."/>
            <person name="Adam C."/>
            <person name="Daum C."/>
            <person name="Floudas D."/>
            <person name="Sun H."/>
            <person name="Yadav J.S."/>
            <person name="Pangilinan J."/>
            <person name="Larsson K.H."/>
            <person name="Matsuura K."/>
            <person name="Barry K."/>
            <person name="Labutti K."/>
            <person name="Kuo R."/>
            <person name="Ohm R.A."/>
            <person name="Bhattacharya S.S."/>
            <person name="Shirouzu T."/>
            <person name="Yoshinaga Y."/>
            <person name="Martin F.M."/>
            <person name="Grigoriev I.V."/>
            <person name="Hibbett D.S."/>
        </authorList>
    </citation>
    <scope>NUCLEOTIDE SEQUENCE [LARGE SCALE GENOMIC DNA]</scope>
    <source>
        <strain evidence="2 3">CBS 109695</strain>
    </source>
</reference>
<accession>A0A166GUQ6</accession>
<sequence>MPPPLPKALRDNIVRWRNEHNYTYRRIAELANCSIGTVSNILQCYHDHGQSTNPLGQRTGRNRILEEGDLVFLDDLMERDPCLYLDEIQDQLCDVRD</sequence>
<dbReference type="AlphaFoldDB" id="A0A166GUQ6"/>
<dbReference type="Proteomes" id="UP000076532">
    <property type="component" value="Unassembled WGS sequence"/>
</dbReference>
<evidence type="ECO:0000313" key="2">
    <source>
        <dbReference type="EMBL" id="KZP18185.1"/>
    </source>
</evidence>
<name>A0A166GUQ6_9AGAM</name>
<dbReference type="InterPro" id="IPR036388">
    <property type="entry name" value="WH-like_DNA-bd_sf"/>
</dbReference>
<protein>
    <recommendedName>
        <fullName evidence="4">Paired domain-containing protein</fullName>
    </recommendedName>
</protein>
<dbReference type="InterPro" id="IPR009057">
    <property type="entry name" value="Homeodomain-like_sf"/>
</dbReference>